<keyword evidence="2 9" id="KW-0227">DNA damage</keyword>
<accession>A0ABD3IN19</accession>
<keyword evidence="1 9" id="KW-0547">Nucleotide-binding</keyword>
<dbReference type="CDD" id="cd18809">
    <property type="entry name" value="SF1_C_RecD"/>
    <property type="match status" value="1"/>
</dbReference>
<feature type="domain" description="AAA+ ATPase" evidence="11">
    <location>
        <begin position="75"/>
        <end position="226"/>
    </location>
</feature>
<keyword evidence="3 9" id="KW-0378">Hydrolase</keyword>
<dbReference type="InterPro" id="IPR051055">
    <property type="entry name" value="PIF1_helicase"/>
</dbReference>
<keyword evidence="4 9" id="KW-0347">Helicase</keyword>
<keyword evidence="5 9" id="KW-0067">ATP-binding</keyword>
<dbReference type="Pfam" id="PF21530">
    <property type="entry name" value="Pif1_2B_dom"/>
    <property type="match status" value="1"/>
</dbReference>
<keyword evidence="7 9" id="KW-0234">DNA repair</keyword>
<keyword evidence="6" id="KW-0238">DNA-binding</keyword>
<organism evidence="12 13">
    <name type="scientific">Eucalyptus globulus</name>
    <name type="common">Tasmanian blue gum</name>
    <dbReference type="NCBI Taxonomy" id="34317"/>
    <lineage>
        <taxon>Eukaryota</taxon>
        <taxon>Viridiplantae</taxon>
        <taxon>Streptophyta</taxon>
        <taxon>Embryophyta</taxon>
        <taxon>Tracheophyta</taxon>
        <taxon>Spermatophyta</taxon>
        <taxon>Magnoliopsida</taxon>
        <taxon>eudicotyledons</taxon>
        <taxon>Gunneridae</taxon>
        <taxon>Pentapetalae</taxon>
        <taxon>rosids</taxon>
        <taxon>malvids</taxon>
        <taxon>Myrtales</taxon>
        <taxon>Myrtaceae</taxon>
        <taxon>Myrtoideae</taxon>
        <taxon>Eucalypteae</taxon>
        <taxon>Eucalyptus</taxon>
    </lineage>
</organism>
<dbReference type="GO" id="GO:0016787">
    <property type="term" value="F:hydrolase activity"/>
    <property type="evidence" value="ECO:0007669"/>
    <property type="project" value="UniProtKB-KW"/>
</dbReference>
<dbReference type="GO" id="GO:0006310">
    <property type="term" value="P:DNA recombination"/>
    <property type="evidence" value="ECO:0007669"/>
    <property type="project" value="UniProtKB-KW"/>
</dbReference>
<feature type="region of interest" description="Disordered" evidence="10">
    <location>
        <begin position="16"/>
        <end position="59"/>
    </location>
</feature>
<evidence type="ECO:0000313" key="13">
    <source>
        <dbReference type="Proteomes" id="UP001634007"/>
    </source>
</evidence>
<evidence type="ECO:0000256" key="2">
    <source>
        <dbReference type="ARBA" id="ARBA00022763"/>
    </source>
</evidence>
<protein>
    <recommendedName>
        <fullName evidence="9">ATP-dependent DNA helicase</fullName>
        <ecNumber evidence="9">5.6.2.3</ecNumber>
    </recommendedName>
</protein>
<evidence type="ECO:0000256" key="9">
    <source>
        <dbReference type="RuleBase" id="RU363044"/>
    </source>
</evidence>
<comment type="catalytic activity">
    <reaction evidence="9">
        <text>ATP + H2O = ADP + phosphate + H(+)</text>
        <dbReference type="Rhea" id="RHEA:13065"/>
        <dbReference type="ChEBI" id="CHEBI:15377"/>
        <dbReference type="ChEBI" id="CHEBI:15378"/>
        <dbReference type="ChEBI" id="CHEBI:30616"/>
        <dbReference type="ChEBI" id="CHEBI:43474"/>
        <dbReference type="ChEBI" id="CHEBI:456216"/>
        <dbReference type="EC" id="5.6.2.3"/>
    </reaction>
</comment>
<dbReference type="SUPFAM" id="SSF52540">
    <property type="entry name" value="P-loop containing nucleoside triphosphate hydrolases"/>
    <property type="match status" value="2"/>
</dbReference>
<evidence type="ECO:0000256" key="4">
    <source>
        <dbReference type="ARBA" id="ARBA00022806"/>
    </source>
</evidence>
<evidence type="ECO:0000256" key="8">
    <source>
        <dbReference type="ARBA" id="ARBA00023235"/>
    </source>
</evidence>
<dbReference type="InterPro" id="IPR049163">
    <property type="entry name" value="Pif1-like_2B_dom"/>
</dbReference>
<evidence type="ECO:0000313" key="12">
    <source>
        <dbReference type="EMBL" id="KAL3715167.1"/>
    </source>
</evidence>
<evidence type="ECO:0000256" key="3">
    <source>
        <dbReference type="ARBA" id="ARBA00022801"/>
    </source>
</evidence>
<evidence type="ECO:0000256" key="6">
    <source>
        <dbReference type="ARBA" id="ARBA00023125"/>
    </source>
</evidence>
<evidence type="ECO:0000256" key="7">
    <source>
        <dbReference type="ARBA" id="ARBA00023204"/>
    </source>
</evidence>
<dbReference type="EC" id="5.6.2.3" evidence="9"/>
<sequence length="511" mass="56612">MGMRVLAALKCAYRNYGSSKTPAAPPRKPAPGKEPREAGSKKDRPKGARAARTSTRTRHLQWTEEQTRIISAVSGGRSVFVTGSAGTGKTALLKHIIKLLKDSLGRSRVFVTASTGVAACALRGQTLHSFAGIRNPSHRASALDIYMDKKACKRWKKVRALFIDEISMVDGELFDDLECIAREVRESGETWGGIQLIVTGDFLQLPPIPRNGNCMSRKQFAFEADCWQSSFDLQIELTKVFRQSDERLVKVLQGIRKGQISPDDWEFLEESCASDEPDPSVVQLYPRNEDVNEVNNSRIEELAAEGYFFTAADSGSDPWKRQVKRGMAPDEIFLCKGARVMLIKNKNTSRGLVNGAVGTVVEFVKPQDRDVSELCSEGVLPVVKFDSGRTVVIEPETWYVVDGDSVVAQRKQIPLILAWALSIHKCQGMSLDSLHTDLTRSFGYGMVYVALSRVRSLSGLHLSGFDPTIIKAHPKALEFYERLAHQHDKRSKDDGSSEEEHGCGDLVDHSS</sequence>
<dbReference type="Proteomes" id="UP001634007">
    <property type="component" value="Unassembled WGS sequence"/>
</dbReference>
<dbReference type="GO" id="GO:0005524">
    <property type="term" value="F:ATP binding"/>
    <property type="evidence" value="ECO:0007669"/>
    <property type="project" value="UniProtKB-KW"/>
</dbReference>
<dbReference type="PANTHER" id="PTHR47642:SF5">
    <property type="entry name" value="ATP-DEPENDENT DNA HELICASE"/>
    <property type="match status" value="1"/>
</dbReference>
<dbReference type="CDD" id="cd18037">
    <property type="entry name" value="DEXSc_Pif1_like"/>
    <property type="match status" value="1"/>
</dbReference>
<gene>
    <name evidence="12" type="ORF">ACJRO7_006978</name>
</gene>
<feature type="compositionally biased region" description="Basic residues" evidence="10">
    <location>
        <begin position="47"/>
        <end position="59"/>
    </location>
</feature>
<keyword evidence="8" id="KW-0413">Isomerase</keyword>
<evidence type="ECO:0000256" key="1">
    <source>
        <dbReference type="ARBA" id="ARBA00022741"/>
    </source>
</evidence>
<feature type="compositionally biased region" description="Basic and acidic residues" evidence="10">
    <location>
        <begin position="31"/>
        <end position="46"/>
    </location>
</feature>
<dbReference type="InterPro" id="IPR027417">
    <property type="entry name" value="P-loop_NTPase"/>
</dbReference>
<dbReference type="AlphaFoldDB" id="A0ABD3IN19"/>
<evidence type="ECO:0000256" key="10">
    <source>
        <dbReference type="SAM" id="MobiDB-lite"/>
    </source>
</evidence>
<dbReference type="Gene3D" id="3.40.50.300">
    <property type="entry name" value="P-loop containing nucleotide triphosphate hydrolases"/>
    <property type="match status" value="1"/>
</dbReference>
<dbReference type="GO" id="GO:0043139">
    <property type="term" value="F:5'-3' DNA helicase activity"/>
    <property type="evidence" value="ECO:0007669"/>
    <property type="project" value="UniProtKB-EC"/>
</dbReference>
<comment type="cofactor">
    <cofactor evidence="9">
        <name>Mg(2+)</name>
        <dbReference type="ChEBI" id="CHEBI:18420"/>
    </cofactor>
</comment>
<comment type="caution">
    <text evidence="12">The sequence shown here is derived from an EMBL/GenBank/DDBJ whole genome shotgun (WGS) entry which is preliminary data.</text>
</comment>
<evidence type="ECO:0000259" key="11">
    <source>
        <dbReference type="SMART" id="SM00382"/>
    </source>
</evidence>
<comment type="similarity">
    <text evidence="9">Belongs to the helicase family.</text>
</comment>
<dbReference type="SMART" id="SM00382">
    <property type="entry name" value="AAA"/>
    <property type="match status" value="1"/>
</dbReference>
<keyword evidence="13" id="KW-1185">Reference proteome</keyword>
<keyword evidence="9" id="KW-0233">DNA recombination</keyword>
<proteinExistence type="inferred from homology"/>
<dbReference type="GO" id="GO:0006281">
    <property type="term" value="P:DNA repair"/>
    <property type="evidence" value="ECO:0007669"/>
    <property type="project" value="UniProtKB-KW"/>
</dbReference>
<dbReference type="EMBL" id="JBJKBG010000011">
    <property type="protein sequence ID" value="KAL3715167.1"/>
    <property type="molecule type" value="Genomic_DNA"/>
</dbReference>
<dbReference type="InterPro" id="IPR003593">
    <property type="entry name" value="AAA+_ATPase"/>
</dbReference>
<dbReference type="Pfam" id="PF05970">
    <property type="entry name" value="PIF1"/>
    <property type="match status" value="1"/>
</dbReference>
<dbReference type="PANTHER" id="PTHR47642">
    <property type="entry name" value="ATP-DEPENDENT DNA HELICASE"/>
    <property type="match status" value="1"/>
</dbReference>
<dbReference type="InterPro" id="IPR010285">
    <property type="entry name" value="DNA_helicase_pif1-like_DEAD"/>
</dbReference>
<reference evidence="12 13" key="1">
    <citation type="submission" date="2024-11" db="EMBL/GenBank/DDBJ databases">
        <title>Chromosome-level genome assembly of Eucalyptus globulus Labill. provides insights into its genome evolution.</title>
        <authorList>
            <person name="Li X."/>
        </authorList>
    </citation>
    <scope>NUCLEOTIDE SEQUENCE [LARGE SCALE GENOMIC DNA]</scope>
    <source>
        <strain evidence="12">CL2024</strain>
        <tissue evidence="12">Fresh tender leaves</tissue>
    </source>
</reference>
<name>A0ABD3IN19_EUCGL</name>
<evidence type="ECO:0000256" key="5">
    <source>
        <dbReference type="ARBA" id="ARBA00022840"/>
    </source>
</evidence>
<feature type="region of interest" description="Disordered" evidence="10">
    <location>
        <begin position="488"/>
        <end position="511"/>
    </location>
</feature>